<evidence type="ECO:0000259" key="1">
    <source>
        <dbReference type="PROSITE" id="PS50093"/>
    </source>
</evidence>
<proteinExistence type="predicted"/>
<dbReference type="NCBIfam" id="TIGR04131">
    <property type="entry name" value="Bac_Flav_CTERM"/>
    <property type="match status" value="1"/>
</dbReference>
<dbReference type="PROSITE" id="PS50093">
    <property type="entry name" value="PKD"/>
    <property type="match status" value="1"/>
</dbReference>
<gene>
    <name evidence="2" type="ORF">COR50_10895</name>
</gene>
<accession>A0A291QUJ7</accession>
<evidence type="ECO:0000313" key="2">
    <source>
        <dbReference type="EMBL" id="ATL47630.1"/>
    </source>
</evidence>
<protein>
    <recommendedName>
        <fullName evidence="1">PKD domain-containing protein</fullName>
    </recommendedName>
</protein>
<dbReference type="InterPro" id="IPR000601">
    <property type="entry name" value="PKD_dom"/>
</dbReference>
<dbReference type="InterPro" id="IPR035986">
    <property type="entry name" value="PKD_dom_sf"/>
</dbReference>
<dbReference type="Pfam" id="PF13585">
    <property type="entry name" value="CHU_C"/>
    <property type="match status" value="1"/>
</dbReference>
<name>A0A291QUJ7_9BACT</name>
<dbReference type="InterPro" id="IPR026341">
    <property type="entry name" value="T9SS_type_B"/>
</dbReference>
<reference evidence="2 3" key="1">
    <citation type="submission" date="2017-10" db="EMBL/GenBank/DDBJ databases">
        <title>Paenichitinophaga pekingensis gen. nov., sp. nov., isolated from activated sludge.</title>
        <authorList>
            <person name="Jin D."/>
            <person name="Kong X."/>
            <person name="Deng Y."/>
            <person name="Bai Z."/>
        </authorList>
    </citation>
    <scope>NUCLEOTIDE SEQUENCE [LARGE SCALE GENOMIC DNA]</scope>
    <source>
        <strain evidence="2 3">13</strain>
    </source>
</reference>
<keyword evidence="3" id="KW-1185">Reference proteome</keyword>
<sequence>MKSLRQYTCAILLVLATISFLVAYTHPAKRSLLWAPAPFSYSTTCLGDTVFFRIDADTSLIDSVRWTFGDPASGLFDTSYSKEKPWHIYTNPQVYTVQLITYSNNIADTSTQFIRAVTPTPSPFGEDTTLCVDSTLVLYAPNIPGASFMWQDSTMLDSLIVDTTGTYKLTVDGCQIKDSINVFYTPMPSIELGQDLVLCTGEVIMLDATAQNTEYLWSTGETSPTITASATGQYWVEANAKGCGIFRDTINVQITGPEHPFSAGTDSLLCAGETIVLNASDPAATGYRWSTGARTPSINVSSRGDYWVFVNINNICEVVDTVSINYNSLGVVDLGNDTTICTGEFLVLTADYGTGQYTWQDGSTQATFYVDSAGTYYVHAQIGRCESTDSINVMYNDTLRVNLGPDSTICSSDIFYLQPNGAGLDYKWQDSSSVPQFLVTQPGIYAIVAQNVCGRATDSIMIQIEDCGCEVYFPSAFSPNGDGINDFFRPRVRCSLGEYRLSIFDRWGNLFFYTSQAGIGWNGKFKNDDAPIGTYTFMVQYTDDITQKVYQKSGSITLIR</sequence>
<dbReference type="InterPro" id="IPR013783">
    <property type="entry name" value="Ig-like_fold"/>
</dbReference>
<dbReference type="AlphaFoldDB" id="A0A291QUJ7"/>
<dbReference type="SUPFAM" id="SSF49299">
    <property type="entry name" value="PKD domain"/>
    <property type="match status" value="1"/>
</dbReference>
<feature type="domain" description="PKD" evidence="1">
    <location>
        <begin position="63"/>
        <end position="99"/>
    </location>
</feature>
<dbReference type="EMBL" id="CP023777">
    <property type="protein sequence ID" value="ATL47630.1"/>
    <property type="molecule type" value="Genomic_DNA"/>
</dbReference>
<evidence type="ECO:0000313" key="3">
    <source>
        <dbReference type="Proteomes" id="UP000220133"/>
    </source>
</evidence>
<dbReference type="Gene3D" id="2.60.40.10">
    <property type="entry name" value="Immunoglobulins"/>
    <property type="match status" value="1"/>
</dbReference>
<organism evidence="2 3">
    <name type="scientific">Chitinophaga caeni</name>
    <dbReference type="NCBI Taxonomy" id="2029983"/>
    <lineage>
        <taxon>Bacteria</taxon>
        <taxon>Pseudomonadati</taxon>
        <taxon>Bacteroidota</taxon>
        <taxon>Chitinophagia</taxon>
        <taxon>Chitinophagales</taxon>
        <taxon>Chitinophagaceae</taxon>
        <taxon>Chitinophaga</taxon>
    </lineage>
</organism>
<dbReference type="OrthoDB" id="9765926at2"/>
<dbReference type="Proteomes" id="UP000220133">
    <property type="component" value="Chromosome"/>
</dbReference>
<dbReference type="RefSeq" id="WP_098194007.1">
    <property type="nucleotide sequence ID" value="NZ_CP023777.1"/>
</dbReference>
<dbReference type="KEGG" id="cbae:COR50_10895"/>